<feature type="region of interest" description="Disordered" evidence="1">
    <location>
        <begin position="32"/>
        <end position="55"/>
    </location>
</feature>
<organism evidence="2 3">
    <name type="scientific">Neopipo cinnamomea</name>
    <dbReference type="NCBI Taxonomy" id="456388"/>
    <lineage>
        <taxon>Eukaryota</taxon>
        <taxon>Metazoa</taxon>
        <taxon>Chordata</taxon>
        <taxon>Craniata</taxon>
        <taxon>Vertebrata</taxon>
        <taxon>Euteleostomi</taxon>
        <taxon>Archelosauria</taxon>
        <taxon>Archosauria</taxon>
        <taxon>Dinosauria</taxon>
        <taxon>Saurischia</taxon>
        <taxon>Theropoda</taxon>
        <taxon>Coelurosauria</taxon>
        <taxon>Aves</taxon>
        <taxon>Neognathae</taxon>
        <taxon>Neoaves</taxon>
        <taxon>Telluraves</taxon>
        <taxon>Australaves</taxon>
        <taxon>Passeriformes</taxon>
        <taxon>Tyrannidae</taxon>
        <taxon>Neopipo</taxon>
    </lineage>
</organism>
<dbReference type="GO" id="GO:0000796">
    <property type="term" value="C:condensin complex"/>
    <property type="evidence" value="ECO:0007669"/>
    <property type="project" value="InterPro"/>
</dbReference>
<evidence type="ECO:0000313" key="3">
    <source>
        <dbReference type="Proteomes" id="UP000556200"/>
    </source>
</evidence>
<gene>
    <name evidence="2" type="primary">Ncaph_0</name>
    <name evidence="2" type="ORF">NEOCIN_R02142</name>
</gene>
<dbReference type="Pfam" id="PF05786">
    <property type="entry name" value="Cnd2"/>
    <property type="match status" value="1"/>
</dbReference>
<dbReference type="Proteomes" id="UP000556200">
    <property type="component" value="Unassembled WGS sequence"/>
</dbReference>
<sequence length="55" mass="5719">KVTAGTLDACDKIYSVPMDTVHADTYKVLEGLNKDPAPAKGLDSPGEEDSSAPEA</sequence>
<evidence type="ECO:0000313" key="2">
    <source>
        <dbReference type="EMBL" id="NWQ61783.1"/>
    </source>
</evidence>
<accession>A0A7K4QL30</accession>
<reference evidence="2 3" key="1">
    <citation type="submission" date="2019-09" db="EMBL/GenBank/DDBJ databases">
        <title>Bird 10,000 Genomes (B10K) Project - Family phase.</title>
        <authorList>
            <person name="Zhang G."/>
        </authorList>
    </citation>
    <scope>NUCLEOTIDE SEQUENCE [LARGE SCALE GENOMIC DNA]</scope>
    <source>
        <strain evidence="2">B10K-DU-004-15</strain>
        <tissue evidence="2">Mixed tissue sample</tissue>
    </source>
</reference>
<evidence type="ECO:0000256" key="1">
    <source>
        <dbReference type="SAM" id="MobiDB-lite"/>
    </source>
</evidence>
<name>A0A7K4QL30_9TYRA</name>
<feature type="non-terminal residue" evidence="2">
    <location>
        <position position="55"/>
    </location>
</feature>
<dbReference type="GO" id="GO:0007076">
    <property type="term" value="P:mitotic chromosome condensation"/>
    <property type="evidence" value="ECO:0007669"/>
    <property type="project" value="InterPro"/>
</dbReference>
<dbReference type="InterPro" id="IPR022816">
    <property type="entry name" value="Condensin_barren_su2"/>
</dbReference>
<proteinExistence type="predicted"/>
<dbReference type="EMBL" id="VYZA01000063">
    <property type="protein sequence ID" value="NWQ61783.1"/>
    <property type="molecule type" value="Genomic_DNA"/>
</dbReference>
<keyword evidence="3" id="KW-1185">Reference proteome</keyword>
<comment type="caution">
    <text evidence="2">The sequence shown here is derived from an EMBL/GenBank/DDBJ whole genome shotgun (WGS) entry which is preliminary data.</text>
</comment>
<feature type="compositionally biased region" description="Acidic residues" evidence="1">
    <location>
        <begin position="45"/>
        <end position="55"/>
    </location>
</feature>
<dbReference type="AlphaFoldDB" id="A0A7K4QL30"/>
<feature type="non-terminal residue" evidence="2">
    <location>
        <position position="1"/>
    </location>
</feature>
<protein>
    <submittedName>
        <fullName evidence="2">CND2 protein</fullName>
    </submittedName>
</protein>